<dbReference type="RefSeq" id="WP_250420923.1">
    <property type="nucleotide sequence ID" value="NZ_JAJKBJ010000006.1"/>
</dbReference>
<feature type="region of interest" description="Disordered" evidence="1">
    <location>
        <begin position="42"/>
        <end position="64"/>
    </location>
</feature>
<evidence type="ECO:0000313" key="2">
    <source>
        <dbReference type="EMBL" id="MCL9683872.1"/>
    </source>
</evidence>
<accession>A0A9X2IBZ2</accession>
<dbReference type="Proteomes" id="UP001139721">
    <property type="component" value="Unassembled WGS sequence"/>
</dbReference>
<organism evidence="2 3">
    <name type="scientific">Legionella maioricensis</name>
    <dbReference type="NCBI Taxonomy" id="2896528"/>
    <lineage>
        <taxon>Bacteria</taxon>
        <taxon>Pseudomonadati</taxon>
        <taxon>Pseudomonadota</taxon>
        <taxon>Gammaproteobacteria</taxon>
        <taxon>Legionellales</taxon>
        <taxon>Legionellaceae</taxon>
        <taxon>Legionella</taxon>
    </lineage>
</organism>
<gene>
    <name evidence="2" type="ORF">LOX96_07190</name>
</gene>
<keyword evidence="3" id="KW-1185">Reference proteome</keyword>
<protein>
    <submittedName>
        <fullName evidence="2">Uncharacterized protein</fullName>
    </submittedName>
</protein>
<dbReference type="AlphaFoldDB" id="A0A9X2IBZ2"/>
<reference evidence="2" key="1">
    <citation type="submission" date="2021-11" db="EMBL/GenBank/DDBJ databases">
        <title>Legionella maioricencis sp. nov., a new species isolated from hot water samples in Mallorca.</title>
        <authorList>
            <person name="Crespi S."/>
            <person name="Drasar V."/>
            <person name="Salva-Serra F."/>
            <person name="Jaen-Luchoro D."/>
            <person name="Pineiro-Iglesias B."/>
            <person name="Aliaga F."/>
            <person name="Fernandez-Juarez V."/>
            <person name="Coll G."/>
            <person name="Moore E.R.B."/>
            <person name="Bennasar-Figueras A."/>
        </authorList>
    </citation>
    <scope>NUCLEOTIDE SEQUENCE</scope>
    <source>
        <strain evidence="2">HCPI-6</strain>
    </source>
</reference>
<dbReference type="EMBL" id="JAJKBJ010000006">
    <property type="protein sequence ID" value="MCL9683872.1"/>
    <property type="molecule type" value="Genomic_DNA"/>
</dbReference>
<evidence type="ECO:0000313" key="3">
    <source>
        <dbReference type="Proteomes" id="UP001139721"/>
    </source>
</evidence>
<sequence>MPLYLLNIHSNEAREILIELDDLSPLLQEGLLVEAKNKKEAREYATKHHNTVRSPQKTANMPPEEIQIRTDYRNLWKDPDISSVQEVSSS</sequence>
<name>A0A9X2IBZ2_9GAMM</name>
<proteinExistence type="predicted"/>
<comment type="caution">
    <text evidence="2">The sequence shown here is derived from an EMBL/GenBank/DDBJ whole genome shotgun (WGS) entry which is preliminary data.</text>
</comment>
<evidence type="ECO:0000256" key="1">
    <source>
        <dbReference type="SAM" id="MobiDB-lite"/>
    </source>
</evidence>